<dbReference type="InterPro" id="IPR023346">
    <property type="entry name" value="Lysozyme-like_dom_sf"/>
</dbReference>
<proteinExistence type="predicted"/>
<protein>
    <recommendedName>
        <fullName evidence="4">Lysozyme</fullName>
    </recommendedName>
</protein>
<evidence type="ECO:0000313" key="3">
    <source>
        <dbReference type="Proteomes" id="UP000192903"/>
    </source>
</evidence>
<keyword evidence="1" id="KW-0472">Membrane</keyword>
<evidence type="ECO:0000256" key="1">
    <source>
        <dbReference type="SAM" id="Phobius"/>
    </source>
</evidence>
<feature type="transmembrane region" description="Helical" evidence="1">
    <location>
        <begin position="207"/>
        <end position="224"/>
    </location>
</feature>
<keyword evidence="1" id="KW-0812">Transmembrane</keyword>
<dbReference type="STRING" id="464029.SAMN02982989_3438"/>
<evidence type="ECO:0008006" key="4">
    <source>
        <dbReference type="Google" id="ProtNLM"/>
    </source>
</evidence>
<keyword evidence="3" id="KW-1185">Reference proteome</keyword>
<organism evidence="2 3">
    <name type="scientific">Xaviernesmea oryzae</name>
    <dbReference type="NCBI Taxonomy" id="464029"/>
    <lineage>
        <taxon>Bacteria</taxon>
        <taxon>Pseudomonadati</taxon>
        <taxon>Pseudomonadota</taxon>
        <taxon>Alphaproteobacteria</taxon>
        <taxon>Hyphomicrobiales</taxon>
        <taxon>Rhizobiaceae</taxon>
        <taxon>Rhizobium/Agrobacterium group</taxon>
        <taxon>Xaviernesmea</taxon>
    </lineage>
</organism>
<keyword evidence="1" id="KW-1133">Transmembrane helix</keyword>
<dbReference type="SUPFAM" id="SSF53955">
    <property type="entry name" value="Lysozyme-like"/>
    <property type="match status" value="1"/>
</dbReference>
<reference evidence="3" key="1">
    <citation type="submission" date="2017-04" db="EMBL/GenBank/DDBJ databases">
        <authorList>
            <person name="Varghese N."/>
            <person name="Submissions S."/>
        </authorList>
    </citation>
    <scope>NUCLEOTIDE SEQUENCE [LARGE SCALE GENOMIC DNA]</scope>
    <source>
        <strain evidence="3">B4P</strain>
    </source>
</reference>
<dbReference type="RefSeq" id="WP_143531752.1">
    <property type="nucleotide sequence ID" value="NZ_FXAF01000011.1"/>
</dbReference>
<name>A0A1X7G910_9HYPH</name>
<dbReference type="EMBL" id="FXAF01000011">
    <property type="protein sequence ID" value="SMF66113.1"/>
    <property type="molecule type" value="Genomic_DNA"/>
</dbReference>
<accession>A0A1X7G910</accession>
<sequence>MDKYYVYRPMLDLIGFTEGTDKGDGYNETLAYGAYTGGDVDLVSMTLAELDALQTKMLKHPKNALNSSACGRYQIVRTTARNIRKDLPDRYPTTRKFDKDCQDEMACYLLGQRGIDKYLAGRLSEDTLIDNLAKEWASLPTTAGKGHYGGQHAAVTTLKVRSVLAEVKRRHAEGQPIEKIEVPVEKPVPVPVTPPSLEKPWWQSKEVVGPVLTGGIFGGIGTFFEKFGGIPFENLALLLVAGVVALVAVLLFLRRRDQKAVAKQVGGMG</sequence>
<evidence type="ECO:0000313" key="2">
    <source>
        <dbReference type="EMBL" id="SMF66113.1"/>
    </source>
</evidence>
<dbReference type="OrthoDB" id="38641at2"/>
<dbReference type="Gene3D" id="1.10.530.10">
    <property type="match status" value="1"/>
</dbReference>
<dbReference type="Proteomes" id="UP000192903">
    <property type="component" value="Unassembled WGS sequence"/>
</dbReference>
<feature type="transmembrane region" description="Helical" evidence="1">
    <location>
        <begin position="236"/>
        <end position="253"/>
    </location>
</feature>
<gene>
    <name evidence="2" type="ORF">SAMN02982989_3438</name>
</gene>
<dbReference type="AlphaFoldDB" id="A0A1X7G910"/>